<dbReference type="PANTHER" id="PTHR28532:SF1">
    <property type="entry name" value="ORAL CANCER OVEREXPRESSED 1"/>
    <property type="match status" value="1"/>
</dbReference>
<reference evidence="3" key="1">
    <citation type="submission" date="2012-05" db="EMBL/GenBank/DDBJ databases">
        <title>Whole Genome Assembly of Lutzomyia longipalpis.</title>
        <authorList>
            <person name="Richards S."/>
            <person name="Qu C."/>
            <person name="Dillon R."/>
            <person name="Worley K."/>
            <person name="Scherer S."/>
            <person name="Batterton M."/>
            <person name="Taylor A."/>
            <person name="Hawes A."/>
            <person name="Hernandez B."/>
            <person name="Kovar C."/>
            <person name="Mandapat C."/>
            <person name="Pham C."/>
            <person name="Qu C."/>
            <person name="Jing C."/>
            <person name="Bess C."/>
            <person name="Bandaranaike D."/>
            <person name="Ngo D."/>
            <person name="Ongeri F."/>
            <person name="Arias F."/>
            <person name="Lara F."/>
            <person name="Weissenberger G."/>
            <person name="Kamau G."/>
            <person name="Han H."/>
            <person name="Shen H."/>
            <person name="Dinh H."/>
            <person name="Khalil I."/>
            <person name="Jones J."/>
            <person name="Shafer J."/>
            <person name="Jayaseelan J."/>
            <person name="Quiroz J."/>
            <person name="Blankenburg K."/>
            <person name="Nguyen L."/>
            <person name="Jackson L."/>
            <person name="Francisco L."/>
            <person name="Tang L.-Y."/>
            <person name="Pu L.-L."/>
            <person name="Perales L."/>
            <person name="Lorensuhewa L."/>
            <person name="Munidasa M."/>
            <person name="Coyle M."/>
            <person name="Taylor M."/>
            <person name="Puazo M."/>
            <person name="Firestine M."/>
            <person name="Scheel M."/>
            <person name="Javaid M."/>
            <person name="Wang M."/>
            <person name="Li M."/>
            <person name="Tabassum N."/>
            <person name="Saada N."/>
            <person name="Osuji N."/>
            <person name="Aqrawi P."/>
            <person name="Fu Q."/>
            <person name="Thornton R."/>
            <person name="Raj R."/>
            <person name="Goodspeed R."/>
            <person name="Mata R."/>
            <person name="Najjar R."/>
            <person name="Gubbala S."/>
            <person name="Lee S."/>
            <person name="Denson S."/>
            <person name="Patil S."/>
            <person name="Macmil S."/>
            <person name="Qi S."/>
            <person name="Matskevitch T."/>
            <person name="Palculict T."/>
            <person name="Mathew T."/>
            <person name="Vee V."/>
            <person name="Velamala V."/>
            <person name="Korchina V."/>
            <person name="Cai W."/>
            <person name="Liu W."/>
            <person name="Dai W."/>
            <person name="Zou X."/>
            <person name="Zhu Y."/>
            <person name="Zhang Y."/>
            <person name="Wu Y.-Q."/>
            <person name="Xin Y."/>
            <person name="Nazarath L."/>
            <person name="Kovar C."/>
            <person name="Han Y."/>
            <person name="Muzny D."/>
            <person name="Gibbs R."/>
        </authorList>
    </citation>
    <scope>NUCLEOTIDE SEQUENCE [LARGE SCALE GENOMIC DNA]</scope>
    <source>
        <strain evidence="3">Jacobina</strain>
    </source>
</reference>
<dbReference type="AlphaFoldDB" id="A0A1B0C921"/>
<keyword evidence="3" id="KW-1185">Reference proteome</keyword>
<proteinExistence type="predicted"/>
<evidence type="ECO:0000313" key="3">
    <source>
        <dbReference type="Proteomes" id="UP000092461"/>
    </source>
</evidence>
<protein>
    <submittedName>
        <fullName evidence="1 2">Uncharacterized protein</fullName>
    </submittedName>
</protein>
<reference evidence="1" key="2">
    <citation type="journal article" date="2020" name="BMC">
        <title>Leishmania infection induces a limited differential gene expression in the sand fly midgut.</title>
        <authorList>
            <person name="Coutinho-Abreu I.V."/>
            <person name="Serafim T.D."/>
            <person name="Meneses C."/>
            <person name="Kamhawi S."/>
            <person name="Oliveira F."/>
            <person name="Valenzuela J.G."/>
        </authorList>
    </citation>
    <scope>NUCLEOTIDE SEQUENCE</scope>
    <source>
        <strain evidence="1">Jacobina</strain>
        <tissue evidence="1">Midgut</tissue>
    </source>
</reference>
<dbReference type="EMBL" id="GITU01009919">
    <property type="protein sequence ID" value="MBC1178622.1"/>
    <property type="molecule type" value="Transcribed_RNA"/>
</dbReference>
<dbReference type="Proteomes" id="UP000092461">
    <property type="component" value="Unassembled WGS sequence"/>
</dbReference>
<dbReference type="VEuPathDB" id="VectorBase:LLOJ000443"/>
<dbReference type="EnsemblMetazoa" id="LLOJ000443-RA">
    <property type="protein sequence ID" value="LLOJ000443-PA"/>
    <property type="gene ID" value="LLOJ000443"/>
</dbReference>
<evidence type="ECO:0000313" key="1">
    <source>
        <dbReference type="EMBL" id="MBC1178622.1"/>
    </source>
</evidence>
<evidence type="ECO:0000313" key="2">
    <source>
        <dbReference type="EnsemblMetazoa" id="LLOJ000443-PA"/>
    </source>
</evidence>
<reference evidence="2" key="3">
    <citation type="submission" date="2020-05" db="UniProtKB">
        <authorList>
            <consortium name="EnsemblMetazoa"/>
        </authorList>
    </citation>
    <scope>IDENTIFICATION</scope>
    <source>
        <strain evidence="2">Jacobina</strain>
    </source>
</reference>
<name>A0A1B0C921_LUTLO</name>
<dbReference type="PANTHER" id="PTHR28532">
    <property type="entry name" value="GEO13458P1"/>
    <property type="match status" value="1"/>
</dbReference>
<accession>A0A1B0C921</accession>
<dbReference type="VEuPathDB" id="VectorBase:LLONM1_002865"/>
<dbReference type="InterPro" id="IPR052436">
    <property type="entry name" value="LTO1_adapter"/>
</dbReference>
<dbReference type="EMBL" id="AJWK01001780">
    <property type="status" value="NOT_ANNOTATED_CDS"/>
    <property type="molecule type" value="Genomic_DNA"/>
</dbReference>
<sequence length="131" mass="14781">MDNHEKDINDVFDDIALAEDKINQEGYEEGFTRGVTAGNTEAYHLGYHRGAEFGAELGYYMGIVEAFKDNKEDKVVASLGNLRESLENFPKFNDTNCDFGHEIQRIRGQFRKVCALLKFKSNFSSSGDLSI</sequence>
<organism evidence="2 3">
    <name type="scientific">Lutzomyia longipalpis</name>
    <name type="common">Sand fly</name>
    <dbReference type="NCBI Taxonomy" id="7200"/>
    <lineage>
        <taxon>Eukaryota</taxon>
        <taxon>Metazoa</taxon>
        <taxon>Ecdysozoa</taxon>
        <taxon>Arthropoda</taxon>
        <taxon>Hexapoda</taxon>
        <taxon>Insecta</taxon>
        <taxon>Pterygota</taxon>
        <taxon>Neoptera</taxon>
        <taxon>Endopterygota</taxon>
        <taxon>Diptera</taxon>
        <taxon>Nematocera</taxon>
        <taxon>Psychodoidea</taxon>
        <taxon>Psychodidae</taxon>
        <taxon>Lutzomyia</taxon>
        <taxon>Lutzomyia</taxon>
    </lineage>
</organism>